<feature type="transmembrane region" description="Helical" evidence="6">
    <location>
        <begin position="203"/>
        <end position="224"/>
    </location>
</feature>
<evidence type="ECO:0000313" key="7">
    <source>
        <dbReference type="EMBL" id="PSL53496.1"/>
    </source>
</evidence>
<gene>
    <name evidence="7" type="ORF">B0I31_109286</name>
</gene>
<comment type="subcellular location">
    <subcellularLocation>
        <location evidence="1">Cell membrane</location>
        <topology evidence="1">Multi-pass membrane protein</topology>
    </subcellularLocation>
</comment>
<feature type="transmembrane region" description="Helical" evidence="6">
    <location>
        <begin position="356"/>
        <end position="374"/>
    </location>
</feature>
<dbReference type="Pfam" id="PF07690">
    <property type="entry name" value="MFS_1"/>
    <property type="match status" value="2"/>
</dbReference>
<feature type="transmembrane region" description="Helical" evidence="6">
    <location>
        <begin position="290"/>
        <end position="312"/>
    </location>
</feature>
<dbReference type="InterPro" id="IPR001958">
    <property type="entry name" value="Tet-R_TetA/multi-R_MdtG-like"/>
</dbReference>
<evidence type="ECO:0000256" key="6">
    <source>
        <dbReference type="SAM" id="Phobius"/>
    </source>
</evidence>
<dbReference type="PANTHER" id="PTHR23513:SF11">
    <property type="entry name" value="STAPHYLOFERRIN A TRANSPORTER"/>
    <property type="match status" value="1"/>
</dbReference>
<dbReference type="GO" id="GO:0005886">
    <property type="term" value="C:plasma membrane"/>
    <property type="evidence" value="ECO:0007669"/>
    <property type="project" value="UniProtKB-SubCell"/>
</dbReference>
<keyword evidence="3 6" id="KW-0812">Transmembrane</keyword>
<dbReference type="AlphaFoldDB" id="A0A2P8I4V1"/>
<name>A0A2P8I4V1_SACCR</name>
<feature type="transmembrane region" description="Helical" evidence="6">
    <location>
        <begin position="266"/>
        <end position="284"/>
    </location>
</feature>
<dbReference type="EMBL" id="PYAX01000009">
    <property type="protein sequence ID" value="PSL53496.1"/>
    <property type="molecule type" value="Genomic_DNA"/>
</dbReference>
<feature type="transmembrane region" description="Helical" evidence="6">
    <location>
        <begin position="236"/>
        <end position="254"/>
    </location>
</feature>
<dbReference type="InterPro" id="IPR036259">
    <property type="entry name" value="MFS_trans_sf"/>
</dbReference>
<evidence type="ECO:0000256" key="4">
    <source>
        <dbReference type="ARBA" id="ARBA00022989"/>
    </source>
</evidence>
<feature type="transmembrane region" description="Helical" evidence="6">
    <location>
        <begin position="34"/>
        <end position="58"/>
    </location>
</feature>
<dbReference type="GO" id="GO:0022857">
    <property type="term" value="F:transmembrane transporter activity"/>
    <property type="evidence" value="ECO:0007669"/>
    <property type="project" value="InterPro"/>
</dbReference>
<accession>A0A2P8I4V1</accession>
<keyword evidence="4 6" id="KW-1133">Transmembrane helix</keyword>
<dbReference type="OrthoDB" id="3690525at2"/>
<dbReference type="Proteomes" id="UP000241118">
    <property type="component" value="Unassembled WGS sequence"/>
</dbReference>
<dbReference type="InterPro" id="IPR011701">
    <property type="entry name" value="MFS"/>
</dbReference>
<dbReference type="PANTHER" id="PTHR23513">
    <property type="entry name" value="INTEGRAL MEMBRANE EFFLUX PROTEIN-RELATED"/>
    <property type="match status" value="1"/>
</dbReference>
<dbReference type="SUPFAM" id="SSF103473">
    <property type="entry name" value="MFS general substrate transporter"/>
    <property type="match status" value="1"/>
</dbReference>
<evidence type="ECO:0000256" key="5">
    <source>
        <dbReference type="ARBA" id="ARBA00023136"/>
    </source>
</evidence>
<reference evidence="7 8" key="1">
    <citation type="submission" date="2018-03" db="EMBL/GenBank/DDBJ databases">
        <title>Genomic Encyclopedia of Type Strains, Phase III (KMG-III): the genomes of soil and plant-associated and newly described type strains.</title>
        <authorList>
            <person name="Whitman W."/>
        </authorList>
    </citation>
    <scope>NUCLEOTIDE SEQUENCE [LARGE SCALE GENOMIC DNA]</scope>
    <source>
        <strain evidence="7 8">CGMCC 4.7097</strain>
    </source>
</reference>
<organism evidence="7 8">
    <name type="scientific">Saccharothrix carnea</name>
    <dbReference type="NCBI Taxonomy" id="1280637"/>
    <lineage>
        <taxon>Bacteria</taxon>
        <taxon>Bacillati</taxon>
        <taxon>Actinomycetota</taxon>
        <taxon>Actinomycetes</taxon>
        <taxon>Pseudonocardiales</taxon>
        <taxon>Pseudonocardiaceae</taxon>
        <taxon>Saccharothrix</taxon>
    </lineage>
</organism>
<protein>
    <submittedName>
        <fullName evidence="7">Putative MFS family arabinose efflux permease</fullName>
    </submittedName>
</protein>
<keyword evidence="5 6" id="KW-0472">Membrane</keyword>
<evidence type="ECO:0000256" key="1">
    <source>
        <dbReference type="ARBA" id="ARBA00004651"/>
    </source>
</evidence>
<evidence type="ECO:0000313" key="8">
    <source>
        <dbReference type="Proteomes" id="UP000241118"/>
    </source>
</evidence>
<proteinExistence type="predicted"/>
<evidence type="ECO:0000256" key="3">
    <source>
        <dbReference type="ARBA" id="ARBA00022692"/>
    </source>
</evidence>
<comment type="caution">
    <text evidence="7">The sequence shown here is derived from an EMBL/GenBank/DDBJ whole genome shotgun (WGS) entry which is preliminary data.</text>
</comment>
<keyword evidence="2" id="KW-1003">Cell membrane</keyword>
<feature type="transmembrane region" description="Helical" evidence="6">
    <location>
        <begin position="151"/>
        <end position="171"/>
    </location>
</feature>
<dbReference type="PRINTS" id="PR01035">
    <property type="entry name" value="TCRTETA"/>
</dbReference>
<feature type="transmembrane region" description="Helical" evidence="6">
    <location>
        <begin position="7"/>
        <end position="28"/>
    </location>
</feature>
<dbReference type="RefSeq" id="WP_106618189.1">
    <property type="nucleotide sequence ID" value="NZ_PYAX01000009.1"/>
</dbReference>
<dbReference type="CDD" id="cd06173">
    <property type="entry name" value="MFS_MefA_like"/>
    <property type="match status" value="1"/>
</dbReference>
<evidence type="ECO:0000256" key="2">
    <source>
        <dbReference type="ARBA" id="ARBA00022475"/>
    </source>
</evidence>
<dbReference type="Gene3D" id="1.20.1250.20">
    <property type="entry name" value="MFS general substrate transporter like domains"/>
    <property type="match status" value="1"/>
</dbReference>
<sequence>MVRYLWAAGLARLADEMVAVAVVLLALARSGSPVLSGVVIAAYTVPSILSGPLLGAWLDRARRPVAALAANQFVLAVMAVAMVFAPAPWLVPAAFVAGITLPMTSGGFTSLVPRLATDLPRAISQDALLFNAAAIAGPGLAGVLSTVASPAVAVAVVAALSLAGGLCTTALRVPPHPPGEHPSLRAAIAKGLRHLATTAPLRGATVASVVGYGSVGMLATALPLHVGALGVDGDQAGVVWAVFEVGAVGCLLVVRRWLHLWRPERVVFTAVALYGVTLALWPLAPHFPVLLVPALVSGLAQGPVLTATITARQRYTPGALLGQVSTTGASLKIGAYAVGAVGGGALLATWSPTSVILLVAAGQLVGASLGAVTARPRRTARSSHS</sequence>
<keyword evidence="8" id="KW-1185">Reference proteome</keyword>